<accession>A0A1M5ZS34</accession>
<sequence length="233" mass="26570">MYISISPQKQGGNYPKSSGGFVAYLEKENEEDINMQKEFFFNQDEEHITPEQVVQAIDQNTAKLKAKEPKFYSITLSPSQRELGQLQNSSKDLKAYTRAVMKDYVTCFNRELDGRPIAIKDILYFAKVEHQRTYKGTDIQVRENQPYATKILKLHSEIRKIRQGSAQGRIEDLAREVARLEQQAPHQQNGKRIIQGMPKAGNQSHIHIIVSRKDASNTISLSPGSKYKASQTN</sequence>
<gene>
    <name evidence="2" type="ORF">DSM01_3314</name>
    <name evidence="3" type="ORF">SAMN04487999_3426</name>
</gene>
<reference evidence="4" key="2">
    <citation type="submission" date="2016-11" db="EMBL/GenBank/DDBJ databases">
        <authorList>
            <person name="Varghese N."/>
            <person name="Submissions S."/>
        </authorList>
    </citation>
    <scope>NUCLEOTIDE SEQUENCE [LARGE SCALE GENOMIC DNA]</scope>
    <source>
        <strain evidence="4">DSM 19859</strain>
    </source>
</reference>
<protein>
    <recommendedName>
        <fullName evidence="6">Mobilization protein</fullName>
    </recommendedName>
</protein>
<reference evidence="3" key="1">
    <citation type="submission" date="2016-11" db="EMBL/GenBank/DDBJ databases">
        <authorList>
            <person name="Jaros S."/>
            <person name="Januszkiewicz K."/>
            <person name="Wedrychowicz H."/>
        </authorList>
    </citation>
    <scope>NUCLEOTIDE SEQUENCE [LARGE SCALE GENOMIC DNA]</scope>
    <source>
        <strain evidence="3">DSM 19859</strain>
    </source>
</reference>
<dbReference type="Pfam" id="PF18976">
    <property type="entry name" value="DUF5712"/>
    <property type="match status" value="1"/>
</dbReference>
<organism evidence="3 4">
    <name type="scientific">Leeuwenhoekiella palythoae</name>
    <dbReference type="NCBI Taxonomy" id="573501"/>
    <lineage>
        <taxon>Bacteria</taxon>
        <taxon>Pseudomonadati</taxon>
        <taxon>Bacteroidota</taxon>
        <taxon>Flavobacteriia</taxon>
        <taxon>Flavobacteriales</taxon>
        <taxon>Flavobacteriaceae</taxon>
        <taxon>Leeuwenhoekiella</taxon>
    </lineage>
</organism>
<dbReference type="EMBL" id="FQXT01000009">
    <property type="protein sequence ID" value="SHI26978.1"/>
    <property type="molecule type" value="Genomic_DNA"/>
</dbReference>
<dbReference type="STRING" id="573501.SAMN04487999_3426"/>
<proteinExistence type="predicted"/>
<evidence type="ECO:0000313" key="4">
    <source>
        <dbReference type="Proteomes" id="UP000184240"/>
    </source>
</evidence>
<dbReference type="InterPro" id="IPR043766">
    <property type="entry name" value="BfmA-like"/>
</dbReference>
<evidence type="ECO:0000313" key="2">
    <source>
        <dbReference type="EMBL" id="RXG26807.1"/>
    </source>
</evidence>
<evidence type="ECO:0000256" key="1">
    <source>
        <dbReference type="SAM" id="Coils"/>
    </source>
</evidence>
<evidence type="ECO:0008006" key="6">
    <source>
        <dbReference type="Google" id="ProtNLM"/>
    </source>
</evidence>
<name>A0A1M5ZS34_9FLAO</name>
<dbReference type="EMBL" id="QOVN01000011">
    <property type="protein sequence ID" value="RXG26807.1"/>
    <property type="molecule type" value="Genomic_DNA"/>
</dbReference>
<feature type="coiled-coil region" evidence="1">
    <location>
        <begin position="163"/>
        <end position="190"/>
    </location>
</feature>
<dbReference type="NCBIfam" id="NF041495">
    <property type="entry name" value="MobB_relaxase"/>
    <property type="match status" value="1"/>
</dbReference>
<evidence type="ECO:0000313" key="3">
    <source>
        <dbReference type="EMBL" id="SHI26978.1"/>
    </source>
</evidence>
<dbReference type="AlphaFoldDB" id="A0A1M5ZS34"/>
<keyword evidence="1" id="KW-0175">Coiled coil</keyword>
<dbReference type="InterPro" id="IPR048098">
    <property type="entry name" value="MobB"/>
</dbReference>
<dbReference type="Proteomes" id="UP000184240">
    <property type="component" value="Unassembled WGS sequence"/>
</dbReference>
<dbReference type="Proteomes" id="UP000290037">
    <property type="component" value="Unassembled WGS sequence"/>
</dbReference>
<reference evidence="2 5" key="3">
    <citation type="submission" date="2018-07" db="EMBL/GenBank/DDBJ databases">
        <title>Leeuwenhoekiella genomics.</title>
        <authorList>
            <person name="Tahon G."/>
            <person name="Willems A."/>
        </authorList>
    </citation>
    <scope>NUCLEOTIDE SEQUENCE [LARGE SCALE GENOMIC DNA]</scope>
    <source>
        <strain evidence="2 5">LMG 24856</strain>
    </source>
</reference>
<evidence type="ECO:0000313" key="5">
    <source>
        <dbReference type="Proteomes" id="UP000290037"/>
    </source>
</evidence>
<keyword evidence="5" id="KW-1185">Reference proteome</keyword>